<protein>
    <recommendedName>
        <fullName evidence="3">UspA domain-containing protein</fullName>
    </recommendedName>
</protein>
<name>A0AA89APN0_9ASTE</name>
<dbReference type="PANTHER" id="PTHR31964">
    <property type="entry name" value="ADENINE NUCLEOTIDE ALPHA HYDROLASES-LIKE SUPERFAMILY PROTEIN"/>
    <property type="match status" value="1"/>
</dbReference>
<evidence type="ECO:0008006" key="3">
    <source>
        <dbReference type="Google" id="ProtNLM"/>
    </source>
</evidence>
<accession>A0AA89APN0</accession>
<reference evidence="1" key="1">
    <citation type="submission" date="2022-12" db="EMBL/GenBank/DDBJ databases">
        <title>Draft genome assemblies for two species of Escallonia (Escalloniales).</title>
        <authorList>
            <person name="Chanderbali A."/>
            <person name="Dervinis C."/>
            <person name="Anghel I."/>
            <person name="Soltis D."/>
            <person name="Soltis P."/>
            <person name="Zapata F."/>
        </authorList>
    </citation>
    <scope>NUCLEOTIDE SEQUENCE</scope>
    <source>
        <strain evidence="1">UCBG64.0493</strain>
        <tissue evidence="1">Leaf</tissue>
    </source>
</reference>
<dbReference type="InterPro" id="IPR014729">
    <property type="entry name" value="Rossmann-like_a/b/a_fold"/>
</dbReference>
<dbReference type="Proteomes" id="UP001188597">
    <property type="component" value="Unassembled WGS sequence"/>
</dbReference>
<organism evidence="1 2">
    <name type="scientific">Escallonia herrerae</name>
    <dbReference type="NCBI Taxonomy" id="1293975"/>
    <lineage>
        <taxon>Eukaryota</taxon>
        <taxon>Viridiplantae</taxon>
        <taxon>Streptophyta</taxon>
        <taxon>Embryophyta</taxon>
        <taxon>Tracheophyta</taxon>
        <taxon>Spermatophyta</taxon>
        <taxon>Magnoliopsida</taxon>
        <taxon>eudicotyledons</taxon>
        <taxon>Gunneridae</taxon>
        <taxon>Pentapetalae</taxon>
        <taxon>asterids</taxon>
        <taxon>campanulids</taxon>
        <taxon>Escalloniales</taxon>
        <taxon>Escalloniaceae</taxon>
        <taxon>Escallonia</taxon>
    </lineage>
</organism>
<proteinExistence type="predicted"/>
<gene>
    <name evidence="1" type="ORF">RJ639_014054</name>
</gene>
<evidence type="ECO:0000313" key="2">
    <source>
        <dbReference type="Proteomes" id="UP001188597"/>
    </source>
</evidence>
<evidence type="ECO:0000313" key="1">
    <source>
        <dbReference type="EMBL" id="KAK3007966.1"/>
    </source>
</evidence>
<dbReference type="Gene3D" id="3.40.50.620">
    <property type="entry name" value="HUPs"/>
    <property type="match status" value="1"/>
</dbReference>
<sequence length="101" mass="11150">METTAVETSAGSAESKAERKQMKVLVAIDESEASFYALKWTLDNLFRHCTGTTYQHEDSDMITVVHVIQPFHNYVVPAGPDITSSVFSSSSTLDFELGCRS</sequence>
<dbReference type="PANTHER" id="PTHR31964:SF124">
    <property type="entry name" value="ADENINE NUCLEOTIDE ALPHA HYDROLASES-LIKE SUPERFAMILY PROTEIN"/>
    <property type="match status" value="1"/>
</dbReference>
<comment type="caution">
    <text evidence="1">The sequence shown here is derived from an EMBL/GenBank/DDBJ whole genome shotgun (WGS) entry which is preliminary data.</text>
</comment>
<keyword evidence="2" id="KW-1185">Reference proteome</keyword>
<dbReference type="AlphaFoldDB" id="A0AA89APN0"/>
<dbReference type="EMBL" id="JAVXUP010001805">
    <property type="protein sequence ID" value="KAK3007966.1"/>
    <property type="molecule type" value="Genomic_DNA"/>
</dbReference>